<dbReference type="GO" id="GO:0016787">
    <property type="term" value="F:hydrolase activity"/>
    <property type="evidence" value="ECO:0007669"/>
    <property type="project" value="UniProtKB-KW"/>
</dbReference>
<keyword evidence="3" id="KW-1185">Reference proteome</keyword>
<sequence>MKKNKLKEINISLFEFILEFAEIFNFIDGEIHGHSYDVAYIVMRIVEKMDFNNNEKLEIVLAALLHDIGVLKENEMKDLMNFEVANTQRHEKIGFFLLNNYRPFKTVAYIVRHHHIKWNEKILDEDIHIGSYIISLADRFAILINGDKNYYKKKTEILDIINKEKGKMFSPELVDILNELVTKEEFWLNIVYGDKKNIIYENYKDKVTKTGLKDILSLGKIISFFTDSRDRFTAIHSTGVAYVAGKLAKILNYSERDQEYFLLAGFLHDIGKVAIPIEIIDKKSALTNCEFETIKSHTYHTYRILDRIKGFDEIAKIAAYHHEKLNGKGYPFGLKGEEITKEARIMAVADVFTALSEKRPYRDRMGKEKIIEILESMGKDNHLDKEIVNKVKENYENLEKINIEVQKEVLEELKIIDEFIY</sequence>
<proteinExistence type="predicted"/>
<accession>A0AAU9D173</accession>
<dbReference type="EMBL" id="AP027059">
    <property type="protein sequence ID" value="BDU49721.1"/>
    <property type="molecule type" value="Genomic_DNA"/>
</dbReference>
<dbReference type="KEGG" id="haby:HLVA_02900"/>
<dbReference type="Pfam" id="PF01966">
    <property type="entry name" value="HD"/>
    <property type="match status" value="1"/>
</dbReference>
<dbReference type="PROSITE" id="PS51832">
    <property type="entry name" value="HD_GYP"/>
    <property type="match status" value="1"/>
</dbReference>
<gene>
    <name evidence="2" type="ORF">HLVA_02900</name>
</gene>
<dbReference type="PANTHER" id="PTHR43155">
    <property type="entry name" value="CYCLIC DI-GMP PHOSPHODIESTERASE PA4108-RELATED"/>
    <property type="match status" value="1"/>
</dbReference>
<dbReference type="InterPro" id="IPR006675">
    <property type="entry name" value="HDIG_dom"/>
</dbReference>
<dbReference type="SUPFAM" id="SSF109604">
    <property type="entry name" value="HD-domain/PDEase-like"/>
    <property type="match status" value="2"/>
</dbReference>
<evidence type="ECO:0000313" key="2">
    <source>
        <dbReference type="EMBL" id="BDU49721.1"/>
    </source>
</evidence>
<dbReference type="InterPro" id="IPR006674">
    <property type="entry name" value="HD_domain"/>
</dbReference>
<dbReference type="AlphaFoldDB" id="A0AAU9D173"/>
<dbReference type="Gene3D" id="1.10.3210.10">
    <property type="entry name" value="Hypothetical protein af1432"/>
    <property type="match status" value="2"/>
</dbReference>
<dbReference type="Proteomes" id="UP001321582">
    <property type="component" value="Chromosome"/>
</dbReference>
<evidence type="ECO:0000259" key="1">
    <source>
        <dbReference type="PROSITE" id="PS51832"/>
    </source>
</evidence>
<name>A0AAU9D173_9FUSO</name>
<dbReference type="NCBIfam" id="TIGR00277">
    <property type="entry name" value="HDIG"/>
    <property type="match status" value="1"/>
</dbReference>
<dbReference type="SMART" id="SM00471">
    <property type="entry name" value="HDc"/>
    <property type="match status" value="2"/>
</dbReference>
<feature type="domain" description="HD-GYP" evidence="1">
    <location>
        <begin position="211"/>
        <end position="407"/>
    </location>
</feature>
<dbReference type="Pfam" id="PF13487">
    <property type="entry name" value="HD_5"/>
    <property type="match status" value="1"/>
</dbReference>
<reference evidence="2 3" key="1">
    <citation type="submission" date="2022-11" db="EMBL/GenBank/DDBJ databases">
        <title>Haliovirga abyssi gen. nov., sp. nov., a mesophilic fermentative bacterium isolated from the Iheya North hydrothermal field and the proposal of Haliovirgaceae fam. nov.</title>
        <authorList>
            <person name="Miyazaki U."/>
            <person name="Tame A."/>
            <person name="Miyazaki J."/>
            <person name="Takai K."/>
            <person name="Sawayama S."/>
            <person name="Kitajima M."/>
            <person name="Okamoto A."/>
            <person name="Nakagawa S."/>
        </authorList>
    </citation>
    <scope>NUCLEOTIDE SEQUENCE [LARGE SCALE GENOMIC DNA]</scope>
    <source>
        <strain evidence="2 3">IC12</strain>
    </source>
</reference>
<dbReference type="CDD" id="cd00077">
    <property type="entry name" value="HDc"/>
    <property type="match status" value="2"/>
</dbReference>
<keyword evidence="2" id="KW-0378">Hydrolase</keyword>
<dbReference type="RefSeq" id="WP_307904667.1">
    <property type="nucleotide sequence ID" value="NZ_AP027059.1"/>
</dbReference>
<protein>
    <submittedName>
        <fullName evidence="2">Hydrolase</fullName>
    </submittedName>
</protein>
<evidence type="ECO:0000313" key="3">
    <source>
        <dbReference type="Proteomes" id="UP001321582"/>
    </source>
</evidence>
<dbReference type="InterPro" id="IPR003607">
    <property type="entry name" value="HD/PDEase_dom"/>
</dbReference>
<organism evidence="2 3">
    <name type="scientific">Haliovirga abyssi</name>
    <dbReference type="NCBI Taxonomy" id="2996794"/>
    <lineage>
        <taxon>Bacteria</taxon>
        <taxon>Fusobacteriati</taxon>
        <taxon>Fusobacteriota</taxon>
        <taxon>Fusobacteriia</taxon>
        <taxon>Fusobacteriales</taxon>
        <taxon>Haliovirgaceae</taxon>
        <taxon>Haliovirga</taxon>
    </lineage>
</organism>
<dbReference type="InterPro" id="IPR037522">
    <property type="entry name" value="HD_GYP_dom"/>
</dbReference>